<dbReference type="EMBL" id="FNCG01000021">
    <property type="protein sequence ID" value="SDI47536.1"/>
    <property type="molecule type" value="Genomic_DNA"/>
</dbReference>
<organism evidence="2 3">
    <name type="scientific">Mucilaginibacter gossypii</name>
    <dbReference type="NCBI Taxonomy" id="551996"/>
    <lineage>
        <taxon>Bacteria</taxon>
        <taxon>Pseudomonadati</taxon>
        <taxon>Bacteroidota</taxon>
        <taxon>Sphingobacteriia</taxon>
        <taxon>Sphingobacteriales</taxon>
        <taxon>Sphingobacteriaceae</taxon>
        <taxon>Mucilaginibacter</taxon>
    </lineage>
</organism>
<dbReference type="STRING" id="551996.SAMN05192573_12197"/>
<dbReference type="Gene3D" id="3.20.20.370">
    <property type="entry name" value="Glycoside hydrolase/deacetylase"/>
    <property type="match status" value="1"/>
</dbReference>
<dbReference type="SUPFAM" id="SSF88713">
    <property type="entry name" value="Glycoside hydrolase/deacetylase"/>
    <property type="match status" value="1"/>
</dbReference>
<dbReference type="RefSeq" id="WP_091175159.1">
    <property type="nucleotide sequence ID" value="NZ_FNCG01000021.1"/>
</dbReference>
<sequence>MILLGFDVEEFDMPFEYGKSIPFDEQLEISTRGTNTILKLLGQKNIKVTFFCTANYAINRPDVIKQMVTEGHEVASHGYYHSDFKVEHLMQSKLALENISGTEVTGFRMARMMPVDEAEIAKAGYEYNSSINPTWLPGRYNNFDKPRTWFYDHDVLQIPASVSPVIRFPLFWLSFHNLPLSLLKRMASATLKKDGYLNLYFHPWEFTNLHDKEKFGFPGYVSKNSGEAFARRIADFIDWAMDKGYTFGRTDGFCEIIKNKIKQEAVLH</sequence>
<keyword evidence="3" id="KW-1185">Reference proteome</keyword>
<dbReference type="PANTHER" id="PTHR47561">
    <property type="entry name" value="POLYSACCHARIDE DEACETYLASE FAMILY PROTEIN (AFU_ORTHOLOGUE AFUA_6G05030)"/>
    <property type="match status" value="1"/>
</dbReference>
<accession>A0A1G8KVX2</accession>
<dbReference type="PANTHER" id="PTHR47561:SF1">
    <property type="entry name" value="POLYSACCHARIDE DEACETYLASE FAMILY PROTEIN (AFU_ORTHOLOGUE AFUA_6G05030)"/>
    <property type="match status" value="1"/>
</dbReference>
<dbReference type="Pfam" id="PF01522">
    <property type="entry name" value="Polysacc_deac_1"/>
    <property type="match status" value="1"/>
</dbReference>
<dbReference type="GO" id="GO:0016810">
    <property type="term" value="F:hydrolase activity, acting on carbon-nitrogen (but not peptide) bonds"/>
    <property type="evidence" value="ECO:0007669"/>
    <property type="project" value="InterPro"/>
</dbReference>
<evidence type="ECO:0000313" key="2">
    <source>
        <dbReference type="EMBL" id="SDI47536.1"/>
    </source>
</evidence>
<feature type="domain" description="NodB homology" evidence="1">
    <location>
        <begin position="23"/>
        <end position="108"/>
    </location>
</feature>
<protein>
    <recommendedName>
        <fullName evidence="1">NodB homology domain-containing protein</fullName>
    </recommendedName>
</protein>
<dbReference type="GO" id="GO:0005975">
    <property type="term" value="P:carbohydrate metabolic process"/>
    <property type="evidence" value="ECO:0007669"/>
    <property type="project" value="InterPro"/>
</dbReference>
<dbReference type="AlphaFoldDB" id="A0A1G8KVX2"/>
<dbReference type="Proteomes" id="UP000199705">
    <property type="component" value="Unassembled WGS sequence"/>
</dbReference>
<gene>
    <name evidence="2" type="ORF">SAMN05192573_12197</name>
</gene>
<evidence type="ECO:0000259" key="1">
    <source>
        <dbReference type="Pfam" id="PF01522"/>
    </source>
</evidence>
<proteinExistence type="predicted"/>
<evidence type="ECO:0000313" key="3">
    <source>
        <dbReference type="Proteomes" id="UP000199705"/>
    </source>
</evidence>
<reference evidence="3" key="1">
    <citation type="submission" date="2016-10" db="EMBL/GenBank/DDBJ databases">
        <authorList>
            <person name="Varghese N."/>
            <person name="Submissions S."/>
        </authorList>
    </citation>
    <scope>NUCLEOTIDE SEQUENCE [LARGE SCALE GENOMIC DNA]</scope>
    <source>
        <strain evidence="3">Gh-67</strain>
    </source>
</reference>
<name>A0A1G8KVX2_9SPHI</name>
<dbReference type="InterPro" id="IPR011330">
    <property type="entry name" value="Glyco_hydro/deAcase_b/a-brl"/>
</dbReference>
<dbReference type="InterPro" id="IPR045235">
    <property type="entry name" value="PuuE_HpPgdA-like"/>
</dbReference>
<dbReference type="CDD" id="cd10941">
    <property type="entry name" value="CE4_PuuE_HpPgdA_like_2"/>
    <property type="match status" value="1"/>
</dbReference>
<dbReference type="InterPro" id="IPR002509">
    <property type="entry name" value="NODB_dom"/>
</dbReference>